<dbReference type="RefSeq" id="WP_063114500.1">
    <property type="nucleotide sequence ID" value="NZ_DFMA01000002.1"/>
</dbReference>
<reference evidence="2 3" key="1">
    <citation type="submission" date="2015-12" db="EMBL/GenBank/DDBJ databases">
        <title>Genome sequence of Thalassospira xiamenensis MCCC 1A03005.</title>
        <authorList>
            <person name="Lu L."/>
            <person name="Lai Q."/>
            <person name="Shao Z."/>
            <person name="Qian P."/>
        </authorList>
    </citation>
    <scope>NUCLEOTIDE SEQUENCE [LARGE SCALE GENOMIC DNA]</scope>
    <source>
        <strain evidence="2 3">MCCC 1A03005</strain>
    </source>
</reference>
<evidence type="ECO:0000313" key="3">
    <source>
        <dbReference type="Proteomes" id="UP000076167"/>
    </source>
</evidence>
<dbReference type="EMBL" id="LPXL01000056">
    <property type="protein sequence ID" value="KZC97119.1"/>
    <property type="molecule type" value="Genomic_DNA"/>
</dbReference>
<evidence type="ECO:0000313" key="2">
    <source>
        <dbReference type="EMBL" id="KZC97119.1"/>
    </source>
</evidence>
<protein>
    <submittedName>
        <fullName evidence="2">Uncharacterized protein</fullName>
    </submittedName>
</protein>
<feature type="region of interest" description="Disordered" evidence="1">
    <location>
        <begin position="22"/>
        <end position="45"/>
    </location>
</feature>
<proteinExistence type="predicted"/>
<name>A0ABR5XW96_9PROT</name>
<organism evidence="2 3">
    <name type="scientific">Thalassospira xiamenensis</name>
    <dbReference type="NCBI Taxonomy" id="220697"/>
    <lineage>
        <taxon>Bacteria</taxon>
        <taxon>Pseudomonadati</taxon>
        <taxon>Pseudomonadota</taxon>
        <taxon>Alphaproteobacteria</taxon>
        <taxon>Rhodospirillales</taxon>
        <taxon>Thalassospiraceae</taxon>
        <taxon>Thalassospira</taxon>
    </lineage>
</organism>
<dbReference type="Proteomes" id="UP000076167">
    <property type="component" value="Unassembled WGS sequence"/>
</dbReference>
<evidence type="ECO:0000256" key="1">
    <source>
        <dbReference type="SAM" id="MobiDB-lite"/>
    </source>
</evidence>
<accession>A0ABR5XW96</accession>
<sequence length="110" mass="12405">MKRLVRFDPAASIGMPIAIKTIPKNGGGRGRNTNPMNRLITPPPISKDDFKCLARRKSAASSDNDMQYSYYRVPHGPYQKNVQRQFTVKAIAKVSIWVKLQVSPSTQVRF</sequence>
<comment type="caution">
    <text evidence="2">The sequence shown here is derived from an EMBL/GenBank/DDBJ whole genome shotgun (WGS) entry which is preliminary data.</text>
</comment>
<keyword evidence="3" id="KW-1185">Reference proteome</keyword>
<gene>
    <name evidence="2" type="ORF">AUP40_04060</name>
</gene>